<evidence type="ECO:0000256" key="7">
    <source>
        <dbReference type="SAM" id="MobiDB-lite"/>
    </source>
</evidence>
<evidence type="ECO:0000313" key="9">
    <source>
        <dbReference type="Proteomes" id="UP000008820"/>
    </source>
</evidence>
<dbReference type="EnsemblMetazoa" id="AAEL019845-RD">
    <property type="protein sequence ID" value="AAEL019845-PD"/>
    <property type="gene ID" value="AAEL019845"/>
</dbReference>
<dbReference type="AlphaFoldDB" id="A0A6I8TWB6"/>
<sequence>MPICTLPTVRIYEDFDKISAKEVYFTEAGDKITVKLLHFPNLSPEEQEHLQNMSDSDVSGGGGPGLPLEERQKARKKSTGRKLSAEQRRSSGNLRRNSKEDISGDVHGVASRVHPYHHYGHHHHHYNHHHSHHQVRTPLVQHPSGDSSSGSSTPATPLRYRLHRSPSPRLGSSSLCPGYEQYQMSLLEVPLPRDYGDASSDDLSSEWDSDVPDRSEQGTKPSGWRKLRNIVQWTPFFQTYKKQRYPWVQLAGHQGNFKAGPDQGTVLKKLCPKEEKCFKVLMKDVLRPYVPEYKGHVNSDDGESTYIQLQDLLTDFYQPCVMDCKIGVRTYLEEELSKAKEKPKLRKDMYEKMIQIDPNAPTEEEHRAKGVTKPRYMVWRETISSTSTLGFRIEGIKKSDGTSSKDFKTTKSREQIIEAFREFTEGFPHALPKYIQRLKAIRATLSYSDFFKRHEVIGSSLLFVHDRHNASVWLIDFAKTVTLPDKVDITHENKWKVGNHEDGYLIGINNLIDIFQEVHDAHQAALSERIPRLSLPDLDEFSNNNNKASSNNNNHTSSTVTTSSELQQPSSVEAQPSLIDGLGSLELSSVATDPDGSSTSTAANCLNNNNCDCKSDDLSSPPTTSTQSTPDGPDSNS</sequence>
<evidence type="ECO:0000256" key="4">
    <source>
        <dbReference type="ARBA" id="ARBA00022777"/>
    </source>
</evidence>
<dbReference type="PANTHER" id="PTHR12400">
    <property type="entry name" value="INOSITOL POLYPHOSPHATE KINASE"/>
    <property type="match status" value="1"/>
</dbReference>
<evidence type="ECO:0000256" key="6">
    <source>
        <dbReference type="RuleBase" id="RU363090"/>
    </source>
</evidence>
<keyword evidence="2 6" id="KW-0808">Transferase</keyword>
<feature type="region of interest" description="Disordered" evidence="7">
    <location>
        <begin position="541"/>
        <end position="573"/>
    </location>
</feature>
<feature type="compositionally biased region" description="Basic residues" evidence="7">
    <location>
        <begin position="118"/>
        <end position="135"/>
    </location>
</feature>
<keyword evidence="3" id="KW-0547">Nucleotide-binding</keyword>
<reference evidence="8 9" key="1">
    <citation type="submission" date="2017-06" db="EMBL/GenBank/DDBJ databases">
        <title>Aedes aegypti genome working group (AGWG) sequencing and assembly.</title>
        <authorList>
            <consortium name="Aedes aegypti Genome Working Group (AGWG)"/>
            <person name="Matthews B.J."/>
        </authorList>
    </citation>
    <scope>NUCLEOTIDE SEQUENCE [LARGE SCALE GENOMIC DNA]</scope>
    <source>
        <strain evidence="8 9">LVP_AGWG</strain>
    </source>
</reference>
<dbReference type="EnsemblMetazoa" id="AAEL019845-RB">
    <property type="protein sequence ID" value="AAEL019845-PB"/>
    <property type="gene ID" value="AAEL019845"/>
</dbReference>
<dbReference type="Proteomes" id="UP000008820">
    <property type="component" value="Chromosome 3"/>
</dbReference>
<keyword evidence="5" id="KW-0067">ATP-binding</keyword>
<evidence type="ECO:0000256" key="2">
    <source>
        <dbReference type="ARBA" id="ARBA00022679"/>
    </source>
</evidence>
<dbReference type="EnsemblMetazoa" id="AAEL019845-RE">
    <property type="protein sequence ID" value="AAEL019845-PE"/>
    <property type="gene ID" value="AAEL019845"/>
</dbReference>
<dbReference type="GO" id="GO:0005737">
    <property type="term" value="C:cytoplasm"/>
    <property type="evidence" value="ECO:0007669"/>
    <property type="project" value="TreeGrafter"/>
</dbReference>
<dbReference type="OrthoDB" id="338650at2759"/>
<dbReference type="GO" id="GO:0032958">
    <property type="term" value="P:inositol phosphate biosynthetic process"/>
    <property type="evidence" value="ECO:0007669"/>
    <property type="project" value="InterPro"/>
</dbReference>
<dbReference type="Pfam" id="PF03770">
    <property type="entry name" value="IPK"/>
    <property type="match status" value="1"/>
</dbReference>
<dbReference type="SUPFAM" id="SSF56104">
    <property type="entry name" value="SAICAR synthase-like"/>
    <property type="match status" value="1"/>
</dbReference>
<dbReference type="GO" id="GO:0005634">
    <property type="term" value="C:nucleus"/>
    <property type="evidence" value="ECO:0007669"/>
    <property type="project" value="TreeGrafter"/>
</dbReference>
<feature type="compositionally biased region" description="Low complexity" evidence="7">
    <location>
        <begin position="542"/>
        <end position="564"/>
    </location>
</feature>
<name>A0A6I8TWB6_AEDAE</name>
<accession>A0A6I8TWB6</accession>
<dbReference type="EC" id="2.7.-.-" evidence="6"/>
<evidence type="ECO:0000256" key="1">
    <source>
        <dbReference type="ARBA" id="ARBA00007374"/>
    </source>
</evidence>
<evidence type="ECO:0000256" key="5">
    <source>
        <dbReference type="ARBA" id="ARBA00022840"/>
    </source>
</evidence>
<keyword evidence="9" id="KW-1185">Reference proteome</keyword>
<organism evidence="8 9">
    <name type="scientific">Aedes aegypti</name>
    <name type="common">Yellowfever mosquito</name>
    <name type="synonym">Culex aegypti</name>
    <dbReference type="NCBI Taxonomy" id="7159"/>
    <lineage>
        <taxon>Eukaryota</taxon>
        <taxon>Metazoa</taxon>
        <taxon>Ecdysozoa</taxon>
        <taxon>Arthropoda</taxon>
        <taxon>Hexapoda</taxon>
        <taxon>Insecta</taxon>
        <taxon>Pterygota</taxon>
        <taxon>Neoptera</taxon>
        <taxon>Endopterygota</taxon>
        <taxon>Diptera</taxon>
        <taxon>Nematocera</taxon>
        <taxon>Culicoidea</taxon>
        <taxon>Culicidae</taxon>
        <taxon>Culicinae</taxon>
        <taxon>Aedini</taxon>
        <taxon>Aedes</taxon>
        <taxon>Stegomyia</taxon>
    </lineage>
</organism>
<dbReference type="Gene3D" id="3.30.470.160">
    <property type="entry name" value="Inositol polyphosphate kinase"/>
    <property type="match status" value="1"/>
</dbReference>
<feature type="region of interest" description="Disordered" evidence="7">
    <location>
        <begin position="193"/>
        <end position="222"/>
    </location>
</feature>
<feature type="compositionally biased region" description="Acidic residues" evidence="7">
    <location>
        <begin position="199"/>
        <end position="210"/>
    </location>
</feature>
<feature type="region of interest" description="Disordered" evidence="7">
    <location>
        <begin position="118"/>
        <end position="175"/>
    </location>
</feature>
<evidence type="ECO:0000256" key="3">
    <source>
        <dbReference type="ARBA" id="ARBA00022741"/>
    </source>
</evidence>
<proteinExistence type="inferred from homology"/>
<dbReference type="InterPro" id="IPR005522">
    <property type="entry name" value="IPK"/>
</dbReference>
<dbReference type="GO" id="GO:0000828">
    <property type="term" value="F:inositol hexakisphosphate kinase activity"/>
    <property type="evidence" value="ECO:0007669"/>
    <property type="project" value="TreeGrafter"/>
</dbReference>
<dbReference type="GO" id="GO:0005524">
    <property type="term" value="F:ATP binding"/>
    <property type="evidence" value="ECO:0007669"/>
    <property type="project" value="UniProtKB-KW"/>
</dbReference>
<dbReference type="FunFam" id="3.30.470.160:FF:000001">
    <property type="entry name" value="Kinase"/>
    <property type="match status" value="1"/>
</dbReference>
<keyword evidence="4 6" id="KW-0418">Kinase</keyword>
<protein>
    <recommendedName>
        <fullName evidence="6">Kinase</fullName>
        <ecNumber evidence="6">2.7.-.-</ecNumber>
    </recommendedName>
</protein>
<dbReference type="GO" id="GO:0046854">
    <property type="term" value="P:phosphatidylinositol phosphate biosynthetic process"/>
    <property type="evidence" value="ECO:0007669"/>
    <property type="project" value="TreeGrafter"/>
</dbReference>
<reference evidence="8" key="2">
    <citation type="submission" date="2020-05" db="UniProtKB">
        <authorList>
            <consortium name="EnsemblMetazoa"/>
        </authorList>
    </citation>
    <scope>IDENTIFICATION</scope>
    <source>
        <strain evidence="8">LVP_AGWG</strain>
    </source>
</reference>
<evidence type="ECO:0000313" key="8">
    <source>
        <dbReference type="EnsemblMetazoa" id="AAEL019845-PD"/>
    </source>
</evidence>
<feature type="region of interest" description="Disordered" evidence="7">
    <location>
        <begin position="589"/>
        <end position="637"/>
    </location>
</feature>
<gene>
    <name evidence="8" type="primary">5577433</name>
</gene>
<comment type="similarity">
    <text evidence="1 6">Belongs to the inositol phosphokinase (IPK) family.</text>
</comment>
<feature type="compositionally biased region" description="Low complexity" evidence="7">
    <location>
        <begin position="597"/>
        <end position="637"/>
    </location>
</feature>
<dbReference type="PANTHER" id="PTHR12400:SF97">
    <property type="entry name" value="KINASE"/>
    <property type="match status" value="1"/>
</dbReference>
<dbReference type="InterPro" id="IPR038286">
    <property type="entry name" value="IPK_sf"/>
</dbReference>
<feature type="region of interest" description="Disordered" evidence="7">
    <location>
        <begin position="46"/>
        <end position="106"/>
    </location>
</feature>